<keyword evidence="5" id="KW-1185">Reference proteome</keyword>
<evidence type="ECO:0000313" key="5">
    <source>
        <dbReference type="Proteomes" id="UP000005632"/>
    </source>
</evidence>
<dbReference type="KEGG" id="sgp:SpiGrapes_1561"/>
<evidence type="ECO:0000313" key="4">
    <source>
        <dbReference type="EMBL" id="AEV29368.1"/>
    </source>
</evidence>
<dbReference type="InterPro" id="IPR050065">
    <property type="entry name" value="GlmU-like"/>
</dbReference>
<gene>
    <name evidence="4" type="ordered locus">SpiGrapes_1561</name>
</gene>
<reference evidence="4 5" key="1">
    <citation type="submission" date="2011-11" db="EMBL/GenBank/DDBJ databases">
        <title>Complete sequence of Spirochaeta sp. grapes.</title>
        <authorList>
            <consortium name="US DOE Joint Genome Institute"/>
            <person name="Lucas S."/>
            <person name="Han J."/>
            <person name="Lapidus A."/>
            <person name="Cheng J.-F."/>
            <person name="Goodwin L."/>
            <person name="Pitluck S."/>
            <person name="Peters L."/>
            <person name="Ovchinnikova G."/>
            <person name="Munk A.C."/>
            <person name="Detter J.C."/>
            <person name="Han C."/>
            <person name="Tapia R."/>
            <person name="Land M."/>
            <person name="Hauser L."/>
            <person name="Kyrpides N."/>
            <person name="Ivanova N."/>
            <person name="Pagani I."/>
            <person name="Ritalahtilisa K."/>
            <person name="Loeffler F."/>
            <person name="Woyke T."/>
        </authorList>
    </citation>
    <scope>NUCLEOTIDE SEQUENCE [LARGE SCALE GENOMIC DNA]</scope>
    <source>
        <strain evidence="5">ATCC BAA-1885 / DSM 22778 / Grapes</strain>
    </source>
</reference>
<feature type="domain" description="MobA-like NTP transferase" evidence="3">
    <location>
        <begin position="3"/>
        <end position="125"/>
    </location>
</feature>
<dbReference type="Pfam" id="PF12804">
    <property type="entry name" value="NTP_transf_3"/>
    <property type="match status" value="1"/>
</dbReference>
<sequence>MQAIILNSGKGSRLKELTTSNPKCLVALDSGNTLLSRQIDRLAECGITDIIITTGYLEGKIKQYLQDKYPSMAIRFVYNEEYDTTNYIVSLDKLCSMVFPSDILLMHGDLLFSGEVLQSVMEAPKSTVVVDSLAPIPEKDFKARIGDDGLVKQIGIDVFGDGCLACQPLYKLLGTDWAAWQGAIHSFCLGGQTNVYAENALNSILGRVQLGTYDAKGLLCMEVDNQEDLARARGLLGFKV</sequence>
<dbReference type="PANTHER" id="PTHR43584">
    <property type="entry name" value="NUCLEOTIDYL TRANSFERASE"/>
    <property type="match status" value="1"/>
</dbReference>
<evidence type="ECO:0000259" key="3">
    <source>
        <dbReference type="Pfam" id="PF12804"/>
    </source>
</evidence>
<dbReference type="EMBL" id="CP003155">
    <property type="protein sequence ID" value="AEV29368.1"/>
    <property type="molecule type" value="Genomic_DNA"/>
</dbReference>
<evidence type="ECO:0000256" key="1">
    <source>
        <dbReference type="ARBA" id="ARBA00022679"/>
    </source>
</evidence>
<dbReference type="Proteomes" id="UP000005632">
    <property type="component" value="Chromosome"/>
</dbReference>
<dbReference type="InterPro" id="IPR029044">
    <property type="entry name" value="Nucleotide-diphossugar_trans"/>
</dbReference>
<dbReference type="SUPFAM" id="SSF53448">
    <property type="entry name" value="Nucleotide-diphospho-sugar transferases"/>
    <property type="match status" value="1"/>
</dbReference>
<evidence type="ECO:0000256" key="2">
    <source>
        <dbReference type="ARBA" id="ARBA00022695"/>
    </source>
</evidence>
<dbReference type="InterPro" id="IPR025877">
    <property type="entry name" value="MobA-like_NTP_Trfase"/>
</dbReference>
<name>G8QVS6_SPHPG</name>
<accession>G8QVS6</accession>
<dbReference type="eggNOG" id="COG1213">
    <property type="taxonomic scope" value="Bacteria"/>
</dbReference>
<dbReference type="STRING" id="158190.SpiGrapes_1561"/>
<keyword evidence="1 4" id="KW-0808">Transferase</keyword>
<keyword evidence="2" id="KW-0548">Nucleotidyltransferase</keyword>
<dbReference type="AlphaFoldDB" id="G8QVS6"/>
<dbReference type="PANTHER" id="PTHR43584:SF5">
    <property type="entry name" value="PROTEIN LICC"/>
    <property type="match status" value="1"/>
</dbReference>
<protein>
    <submittedName>
        <fullName evidence="4">Putative sugar nucleotidyltransferase</fullName>
    </submittedName>
</protein>
<dbReference type="HOGENOM" id="CLU_029499_5_0_12"/>
<dbReference type="RefSeq" id="WP_014270216.1">
    <property type="nucleotide sequence ID" value="NC_016633.1"/>
</dbReference>
<organism evidence="4 5">
    <name type="scientific">Sphaerochaeta pleomorpha (strain ATCC BAA-1885 / DSM 22778 / Grapes)</name>
    <dbReference type="NCBI Taxonomy" id="158190"/>
    <lineage>
        <taxon>Bacteria</taxon>
        <taxon>Pseudomonadati</taxon>
        <taxon>Spirochaetota</taxon>
        <taxon>Spirochaetia</taxon>
        <taxon>Spirochaetales</taxon>
        <taxon>Sphaerochaetaceae</taxon>
        <taxon>Sphaerochaeta</taxon>
    </lineage>
</organism>
<dbReference type="Gene3D" id="3.90.550.10">
    <property type="entry name" value="Spore Coat Polysaccharide Biosynthesis Protein SpsA, Chain A"/>
    <property type="match status" value="1"/>
</dbReference>
<proteinExistence type="predicted"/>
<dbReference type="GO" id="GO:0016779">
    <property type="term" value="F:nucleotidyltransferase activity"/>
    <property type="evidence" value="ECO:0007669"/>
    <property type="project" value="UniProtKB-KW"/>
</dbReference>